<organism evidence="2 3">
    <name type="scientific">Carbonactinospora thermoautotrophica</name>
    <dbReference type="NCBI Taxonomy" id="1469144"/>
    <lineage>
        <taxon>Bacteria</taxon>
        <taxon>Bacillati</taxon>
        <taxon>Actinomycetota</taxon>
        <taxon>Actinomycetes</taxon>
        <taxon>Kitasatosporales</taxon>
        <taxon>Carbonactinosporaceae</taxon>
        <taxon>Carbonactinospora</taxon>
    </lineage>
</organism>
<evidence type="ECO:0008006" key="4">
    <source>
        <dbReference type="Google" id="ProtNLM"/>
    </source>
</evidence>
<protein>
    <recommendedName>
        <fullName evidence="4">XRE family transcriptional regulator</fullName>
    </recommendedName>
</protein>
<evidence type="ECO:0000313" key="2">
    <source>
        <dbReference type="EMBL" id="KWX03862.1"/>
    </source>
</evidence>
<comment type="caution">
    <text evidence="2">The sequence shown here is derived from an EMBL/GenBank/DDBJ whole genome shotgun (WGS) entry which is preliminary data.</text>
</comment>
<proteinExistence type="predicted"/>
<evidence type="ECO:0000313" key="3">
    <source>
        <dbReference type="Proteomes" id="UP000070659"/>
    </source>
</evidence>
<feature type="region of interest" description="Disordered" evidence="1">
    <location>
        <begin position="89"/>
        <end position="134"/>
    </location>
</feature>
<dbReference type="EMBL" id="JYIJ01000017">
    <property type="protein sequence ID" value="KWX03862.1"/>
    <property type="molecule type" value="Genomic_DNA"/>
</dbReference>
<accession>A0A132N2P4</accession>
<dbReference type="PATRIC" id="fig|1469144.8.peg.2867"/>
<reference evidence="2 3" key="1">
    <citation type="submission" date="2015-02" db="EMBL/GenBank/DDBJ databases">
        <title>Physiological reanalysis, assessment of diazotrophy, and genome sequences of multiple isolates of Streptomyces thermoautotrophicus.</title>
        <authorList>
            <person name="MacKellar D.C."/>
            <person name="Lieber L."/>
            <person name="Norman J."/>
            <person name="Bolger A."/>
            <person name="Tobin C."/>
            <person name="Murray J.W."/>
            <person name="Prell J."/>
        </authorList>
    </citation>
    <scope>NUCLEOTIDE SEQUENCE [LARGE SCALE GENOMIC DNA]</scope>
    <source>
        <strain evidence="2 3">UBT1</strain>
    </source>
</reference>
<dbReference type="RefSeq" id="WP_067070559.1">
    <property type="nucleotide sequence ID" value="NZ_JYIJ01000017.1"/>
</dbReference>
<sequence length="480" mass="52889">MTGETPTLLRYLVKQRHWQRPDTFIRQYENAAHALAELENDRKLRTATISERQVERWQAGRIKTRPHPDQCRVLEFMFGYSVDRLFAPVPPSGQIGPPDRPMWRKEAGSDQTPPAGLSPTPWPSTARTAHREAEPECGAQAMAWDGEIAMAAEESARFARRAGANNVGEGVLDQLDVDVRRLAVQYLTRPPYVLFGELARLQGEVFRLLDGRQRPEQTTRLYLVAGQVCVLLAHASADLGHPYAAEAHARTAWLCADYAQHNPLRAYVRWVQSNVAYWNGRYREAAEIAHSGQAYATSGTARLRLASQEARAHAALGDTRAVHQALGVASEAPDPVTDDEPGVFRFGPGKAAYYASEAHCALGDRSNLQRAVSQAEQALDLFTRGPDVDRCPEFVAAARLDLISAYLALGDLEATDEYLRPVLATPPEHRTAPVVQRVAAISQALAQPEHAGRPLAGDLREQISLFCAYPASRELPSAAT</sequence>
<dbReference type="Proteomes" id="UP000070659">
    <property type="component" value="Unassembled WGS sequence"/>
</dbReference>
<gene>
    <name evidence="2" type="ORF">TH66_11675</name>
</gene>
<name>A0A132N2P4_9ACTN</name>
<dbReference type="AlphaFoldDB" id="A0A132N2P4"/>
<evidence type="ECO:0000256" key="1">
    <source>
        <dbReference type="SAM" id="MobiDB-lite"/>
    </source>
</evidence>